<reference evidence="2" key="1">
    <citation type="submission" date="2022-03" db="EMBL/GenBank/DDBJ databases">
        <authorList>
            <person name="Tunstrom K."/>
        </authorList>
    </citation>
    <scope>NUCLEOTIDE SEQUENCE</scope>
</reference>
<dbReference type="Proteomes" id="UP001153954">
    <property type="component" value="Unassembled WGS sequence"/>
</dbReference>
<accession>A0AAU9ULM9</accession>
<dbReference type="AlphaFoldDB" id="A0AAU9ULM9"/>
<feature type="domain" description="DUF5641" evidence="1">
    <location>
        <begin position="47"/>
        <end position="97"/>
    </location>
</feature>
<keyword evidence="3" id="KW-1185">Reference proteome</keyword>
<organism evidence="2 3">
    <name type="scientific">Euphydryas editha</name>
    <name type="common">Edith's checkerspot</name>
    <dbReference type="NCBI Taxonomy" id="104508"/>
    <lineage>
        <taxon>Eukaryota</taxon>
        <taxon>Metazoa</taxon>
        <taxon>Ecdysozoa</taxon>
        <taxon>Arthropoda</taxon>
        <taxon>Hexapoda</taxon>
        <taxon>Insecta</taxon>
        <taxon>Pterygota</taxon>
        <taxon>Neoptera</taxon>
        <taxon>Endopterygota</taxon>
        <taxon>Lepidoptera</taxon>
        <taxon>Glossata</taxon>
        <taxon>Ditrysia</taxon>
        <taxon>Papilionoidea</taxon>
        <taxon>Nymphalidae</taxon>
        <taxon>Nymphalinae</taxon>
        <taxon>Euphydryas</taxon>
    </lineage>
</organism>
<evidence type="ECO:0000313" key="2">
    <source>
        <dbReference type="EMBL" id="CAH2100048.1"/>
    </source>
</evidence>
<gene>
    <name evidence="2" type="ORF">EEDITHA_LOCUS14959</name>
</gene>
<dbReference type="Pfam" id="PF18701">
    <property type="entry name" value="DUF5641"/>
    <property type="match status" value="1"/>
</dbReference>
<proteinExistence type="predicted"/>
<evidence type="ECO:0000313" key="3">
    <source>
        <dbReference type="Proteomes" id="UP001153954"/>
    </source>
</evidence>
<evidence type="ECO:0000259" key="1">
    <source>
        <dbReference type="Pfam" id="PF18701"/>
    </source>
</evidence>
<protein>
    <recommendedName>
        <fullName evidence="1">DUF5641 domain-containing protein</fullName>
    </recommendedName>
</protein>
<name>A0AAU9ULM9_EUPED</name>
<comment type="caution">
    <text evidence="2">The sequence shown here is derived from an EMBL/GenBank/DDBJ whole genome shotgun (WGS) entry which is preliminary data.</text>
</comment>
<dbReference type="EMBL" id="CAKOGL010000022">
    <property type="protein sequence ID" value="CAH2100048.1"/>
    <property type="molecule type" value="Genomic_DNA"/>
</dbReference>
<dbReference type="InterPro" id="IPR040676">
    <property type="entry name" value="DUF5641"/>
</dbReference>
<sequence>MNETLLACIKQVQEREFLFEIKQLKTGGCVPKKSKLRSLCPFLDQKGILREDNVPPAKWLLGKIIKKFPGPDNVTRVVSIKCKTGEYRRPVSKICILTK</sequence>